<dbReference type="EMBL" id="JABWDY010003520">
    <property type="protein sequence ID" value="KAF5205874.1"/>
    <property type="molecule type" value="Genomic_DNA"/>
</dbReference>
<evidence type="ECO:0000313" key="3">
    <source>
        <dbReference type="Proteomes" id="UP000554482"/>
    </source>
</evidence>
<keyword evidence="3" id="KW-1185">Reference proteome</keyword>
<dbReference type="Proteomes" id="UP000554482">
    <property type="component" value="Unassembled WGS sequence"/>
</dbReference>
<organism evidence="2 3">
    <name type="scientific">Thalictrum thalictroides</name>
    <name type="common">Rue-anemone</name>
    <name type="synonym">Anemone thalictroides</name>
    <dbReference type="NCBI Taxonomy" id="46969"/>
    <lineage>
        <taxon>Eukaryota</taxon>
        <taxon>Viridiplantae</taxon>
        <taxon>Streptophyta</taxon>
        <taxon>Embryophyta</taxon>
        <taxon>Tracheophyta</taxon>
        <taxon>Spermatophyta</taxon>
        <taxon>Magnoliopsida</taxon>
        <taxon>Ranunculales</taxon>
        <taxon>Ranunculaceae</taxon>
        <taxon>Thalictroideae</taxon>
        <taxon>Thalictrum</taxon>
    </lineage>
</organism>
<evidence type="ECO:0000256" key="1">
    <source>
        <dbReference type="SAM" id="MobiDB-lite"/>
    </source>
</evidence>
<sequence>MRAEENTEDLEHGFIKARHRRSFFFPNHQRRRSVTFSDDDGREKKAVTDELLVEKFSEENASNQEIMEKYAAPSSSRISGEPVQENWIESLRRNRRRTAHVKEQRDGRNVEYFYGYEKGKYVIRTYVNGVIMSTTELISPEEVLATLPEQERTDVVFERALEEDEDLKKEVRQSEADYEEQCKQNQHCRDRELEAHMYQNRLNVLSSVESTILSSVNSSATGLSERGFAVAGPSQPPLKK</sequence>
<evidence type="ECO:0000313" key="2">
    <source>
        <dbReference type="EMBL" id="KAF5205874.1"/>
    </source>
</evidence>
<protein>
    <submittedName>
        <fullName evidence="2">Uncharacterized protein</fullName>
    </submittedName>
</protein>
<accession>A0A7J6X828</accession>
<name>A0A7J6X828_THATH</name>
<comment type="caution">
    <text evidence="2">The sequence shown here is derived from an EMBL/GenBank/DDBJ whole genome shotgun (WGS) entry which is preliminary data.</text>
</comment>
<feature type="region of interest" description="Disordered" evidence="1">
    <location>
        <begin position="218"/>
        <end position="240"/>
    </location>
</feature>
<dbReference type="AlphaFoldDB" id="A0A7J6X828"/>
<proteinExistence type="predicted"/>
<reference evidence="2 3" key="1">
    <citation type="submission" date="2020-06" db="EMBL/GenBank/DDBJ databases">
        <title>Transcriptomic and genomic resources for Thalictrum thalictroides and T. hernandezii: Facilitating candidate gene discovery in an emerging model plant lineage.</title>
        <authorList>
            <person name="Arias T."/>
            <person name="Riano-Pachon D.M."/>
            <person name="Di Stilio V.S."/>
        </authorList>
    </citation>
    <scope>NUCLEOTIDE SEQUENCE [LARGE SCALE GENOMIC DNA]</scope>
    <source>
        <strain evidence="3">cv. WT478/WT964</strain>
        <tissue evidence="2">Leaves</tissue>
    </source>
</reference>
<gene>
    <name evidence="2" type="ORF">FRX31_004533</name>
</gene>